<accession>A0A292IHM2</accession>
<organism evidence="3 4">
    <name type="scientific">Mycoplasma amphoriforme A39</name>
    <dbReference type="NCBI Taxonomy" id="572419"/>
    <lineage>
        <taxon>Bacteria</taxon>
        <taxon>Bacillati</taxon>
        <taxon>Mycoplasmatota</taxon>
        <taxon>Mollicutes</taxon>
        <taxon>Mycoplasmataceae</taxon>
        <taxon>Mycoplasma</taxon>
    </lineage>
</organism>
<dbReference type="KEGG" id="mamp:MAMA39_02660"/>
<evidence type="ECO:0000256" key="1">
    <source>
        <dbReference type="SAM" id="MobiDB-lite"/>
    </source>
</evidence>
<sequence>MKRNWKTHYNIVIANFLLVLAIGINLVIYKIVTDLQAGIINPYILLASPLIGVIISIILYYFDLQYFVADYPYKKFYFDKKYTKFYLIGLAVFAFEILVLITLIVGIVIHFTRSLNDSGGFTYLAIWKTKRISEYIDSDRAIASTINILRILLWISLAIATVIGVISLGFIKYSRLKIDTQLLIHERKKETEVAFSDQNQNINADNTAVIIDLDANETRKKSDKQSPKTKKEEPELPSAGLSSI</sequence>
<keyword evidence="2" id="KW-1133">Transmembrane helix</keyword>
<proteinExistence type="predicted"/>
<protein>
    <submittedName>
        <fullName evidence="3">Uncharacterized protein</fullName>
    </submittedName>
</protein>
<feature type="transmembrane region" description="Helical" evidence="2">
    <location>
        <begin position="151"/>
        <end position="171"/>
    </location>
</feature>
<evidence type="ECO:0000313" key="3">
    <source>
        <dbReference type="EMBL" id="CDN40390.1"/>
    </source>
</evidence>
<dbReference type="EMBL" id="HG937516">
    <property type="protein sequence ID" value="CDN40390.1"/>
    <property type="molecule type" value="Genomic_DNA"/>
</dbReference>
<feature type="region of interest" description="Disordered" evidence="1">
    <location>
        <begin position="213"/>
        <end position="244"/>
    </location>
</feature>
<keyword evidence="4" id="KW-1185">Reference proteome</keyword>
<evidence type="ECO:0000313" key="4">
    <source>
        <dbReference type="Proteomes" id="UP000261764"/>
    </source>
</evidence>
<dbReference type="AlphaFoldDB" id="A0A292IHM2"/>
<feature type="compositionally biased region" description="Basic and acidic residues" evidence="1">
    <location>
        <begin position="216"/>
        <end position="234"/>
    </location>
</feature>
<dbReference type="Pfam" id="PF17534">
    <property type="entry name" value="DUF5453"/>
    <property type="match status" value="1"/>
</dbReference>
<feature type="transmembrane region" description="Helical" evidence="2">
    <location>
        <begin position="85"/>
        <end position="111"/>
    </location>
</feature>
<dbReference type="InterPro" id="IPR035217">
    <property type="entry name" value="DUF5453"/>
</dbReference>
<dbReference type="RefSeq" id="WP_343251734.1">
    <property type="nucleotide sequence ID" value="NZ_HG937516.1"/>
</dbReference>
<evidence type="ECO:0000256" key="2">
    <source>
        <dbReference type="SAM" id="Phobius"/>
    </source>
</evidence>
<keyword evidence="2" id="KW-0812">Transmembrane</keyword>
<feature type="transmembrane region" description="Helical" evidence="2">
    <location>
        <begin position="12"/>
        <end position="31"/>
    </location>
</feature>
<dbReference type="Proteomes" id="UP000261764">
    <property type="component" value="Chromosome I"/>
</dbReference>
<gene>
    <name evidence="3" type="ORF">MAMA39_02660</name>
</gene>
<keyword evidence="2" id="KW-0472">Membrane</keyword>
<name>A0A292IHM2_9MOLU</name>
<feature type="transmembrane region" description="Helical" evidence="2">
    <location>
        <begin position="43"/>
        <end position="64"/>
    </location>
</feature>
<reference evidence="3 4" key="1">
    <citation type="journal article" date="2015" name="Clin. Infect. Dis.">
        <title>Genomic Investigations unmask Mycoplasma amphoriforme, a new respiratory pathogen.</title>
        <authorList>
            <person name="Gillespie S.H."/>
            <person name="Ling C.L."/>
            <person name="Oravcova K."/>
            <person name="Pinheiro M."/>
            <person name="Wells L."/>
            <person name="Bryant J.M."/>
            <person name="McHugh T.D."/>
            <person name="Bebear C."/>
            <person name="Webster D."/>
            <person name="Harris S.R."/>
            <person name="Seth-Smith H.M."/>
            <person name="Thomson N.R."/>
        </authorList>
    </citation>
    <scope>NUCLEOTIDE SEQUENCE [LARGE SCALE GENOMIC DNA]</scope>
    <source>
        <strain evidence="3 4">A39</strain>
    </source>
</reference>